<dbReference type="PROSITE" id="PS50297">
    <property type="entry name" value="ANK_REP_REGION"/>
    <property type="match status" value="2"/>
</dbReference>
<name>A0A6C0I456_9ZZZZ</name>
<dbReference type="GO" id="GO:0004842">
    <property type="term" value="F:ubiquitin-protein transferase activity"/>
    <property type="evidence" value="ECO:0007669"/>
    <property type="project" value="TreeGrafter"/>
</dbReference>
<dbReference type="GO" id="GO:0031436">
    <property type="term" value="C:BRCA1-BARD1 complex"/>
    <property type="evidence" value="ECO:0007669"/>
    <property type="project" value="TreeGrafter"/>
</dbReference>
<dbReference type="GO" id="GO:0070531">
    <property type="term" value="C:BRCA1-A complex"/>
    <property type="evidence" value="ECO:0007669"/>
    <property type="project" value="TreeGrafter"/>
</dbReference>
<accession>A0A6C0I456</accession>
<dbReference type="InterPro" id="IPR002110">
    <property type="entry name" value="Ankyrin_rpt"/>
</dbReference>
<reference evidence="3" key="1">
    <citation type="journal article" date="2020" name="Nature">
        <title>Giant virus diversity and host interactions through global metagenomics.</title>
        <authorList>
            <person name="Schulz F."/>
            <person name="Roux S."/>
            <person name="Paez-Espino D."/>
            <person name="Jungbluth S."/>
            <person name="Walsh D.A."/>
            <person name="Denef V.J."/>
            <person name="McMahon K.D."/>
            <person name="Konstantinidis K.T."/>
            <person name="Eloe-Fadrosh E.A."/>
            <person name="Kyrpides N.C."/>
            <person name="Woyke T."/>
        </authorList>
    </citation>
    <scope>NUCLEOTIDE SEQUENCE</scope>
    <source>
        <strain evidence="3">GVMAG-M-3300023184-190</strain>
    </source>
</reference>
<dbReference type="PROSITE" id="PS50088">
    <property type="entry name" value="ANK_REPEAT"/>
    <property type="match status" value="2"/>
</dbReference>
<proteinExistence type="predicted"/>
<keyword evidence="1" id="KW-0677">Repeat</keyword>
<dbReference type="SMART" id="SM00248">
    <property type="entry name" value="ANK"/>
    <property type="match status" value="3"/>
</dbReference>
<evidence type="ECO:0000313" key="3">
    <source>
        <dbReference type="EMBL" id="QHT87175.1"/>
    </source>
</evidence>
<dbReference type="SUPFAM" id="SSF48403">
    <property type="entry name" value="Ankyrin repeat"/>
    <property type="match status" value="1"/>
</dbReference>
<organism evidence="3">
    <name type="scientific">viral metagenome</name>
    <dbReference type="NCBI Taxonomy" id="1070528"/>
    <lineage>
        <taxon>unclassified sequences</taxon>
        <taxon>metagenomes</taxon>
        <taxon>organismal metagenomes</taxon>
    </lineage>
</organism>
<dbReference type="Gene3D" id="1.25.40.20">
    <property type="entry name" value="Ankyrin repeat-containing domain"/>
    <property type="match status" value="1"/>
</dbReference>
<dbReference type="InterPro" id="IPR036770">
    <property type="entry name" value="Ankyrin_rpt-contain_sf"/>
</dbReference>
<protein>
    <submittedName>
        <fullName evidence="3">Uncharacterized protein</fullName>
    </submittedName>
</protein>
<dbReference type="EMBL" id="MN740084">
    <property type="protein sequence ID" value="QHT87175.1"/>
    <property type="molecule type" value="Genomic_DNA"/>
</dbReference>
<dbReference type="GO" id="GO:0085020">
    <property type="term" value="P:protein K6-linked ubiquitination"/>
    <property type="evidence" value="ECO:0007669"/>
    <property type="project" value="TreeGrafter"/>
</dbReference>
<evidence type="ECO:0000256" key="1">
    <source>
        <dbReference type="ARBA" id="ARBA00022737"/>
    </source>
</evidence>
<sequence length="114" mass="12490">MSDIDDDIFSVVQSNDVTGLIRLLDKGIVDVNVNNNFEDTPLHVACMKEGNSAIVELLITRGANVESKNKFKETPLHVACCKVGNSAIVDLLITRGANIEKQGRRRIHSSSRSL</sequence>
<evidence type="ECO:0000256" key="2">
    <source>
        <dbReference type="ARBA" id="ARBA00023043"/>
    </source>
</evidence>
<dbReference type="PANTHER" id="PTHR24171">
    <property type="entry name" value="ANKYRIN REPEAT DOMAIN-CONTAINING PROTEIN 39-RELATED"/>
    <property type="match status" value="1"/>
</dbReference>
<dbReference type="Pfam" id="PF12796">
    <property type="entry name" value="Ank_2"/>
    <property type="match status" value="1"/>
</dbReference>
<dbReference type="AlphaFoldDB" id="A0A6C0I456"/>
<keyword evidence="2" id="KW-0040">ANK repeat</keyword>
<dbReference type="PANTHER" id="PTHR24171:SF8">
    <property type="entry name" value="BRCA1-ASSOCIATED RING DOMAIN PROTEIN 1"/>
    <property type="match status" value="1"/>
</dbReference>